<keyword evidence="6 13" id="KW-0489">Methyltransferase</keyword>
<keyword evidence="5" id="KW-0963">Cytoplasm</keyword>
<evidence type="ECO:0000256" key="9">
    <source>
        <dbReference type="ARBA" id="ARBA00030757"/>
    </source>
</evidence>
<evidence type="ECO:0000256" key="5">
    <source>
        <dbReference type="ARBA" id="ARBA00022490"/>
    </source>
</evidence>
<comment type="subcellular location">
    <subcellularLocation>
        <location evidence="1">Cytoplasm</location>
    </subcellularLocation>
</comment>
<gene>
    <name evidence="13" type="primary">fxlM</name>
    <name evidence="13" type="ORF">I7412_10570</name>
</gene>
<proteinExistence type="inferred from homology"/>
<evidence type="ECO:0000256" key="4">
    <source>
        <dbReference type="ARBA" id="ARBA00013346"/>
    </source>
</evidence>
<dbReference type="Proteomes" id="UP000604475">
    <property type="component" value="Unassembled WGS sequence"/>
</dbReference>
<evidence type="ECO:0000256" key="10">
    <source>
        <dbReference type="ARBA" id="ARBA00031323"/>
    </source>
</evidence>
<dbReference type="PANTHER" id="PTHR11579">
    <property type="entry name" value="PROTEIN-L-ISOASPARTATE O-METHYLTRANSFERASE"/>
    <property type="match status" value="1"/>
</dbReference>
<dbReference type="EMBL" id="JAEACQ010000162">
    <property type="protein sequence ID" value="MBL7627605.1"/>
    <property type="molecule type" value="Genomic_DNA"/>
</dbReference>
<dbReference type="AlphaFoldDB" id="A0A937RBX2"/>
<sequence>MIRSRGAERLPPPRPATSRGWTPATKARIPTRRPSRKRPRPRYPRTSGKGTVLSTSTSTRAEDLRNALVDKIVAGHVRQGLTMRAEVERALRKVPRELFTPGVPLEEAYRDGAVITKRSADGVNLSSVSAPYLIAEMLGQAKGRHVLEIGSGGYNAALLREIAGPGGSVLTVDIDQEVTDRARACLDTAGYSDVEVVCADAEFEIEPGRGFDLIEVTVGAWDIPPAWISQLAEGGTLVVPLRTLGMTRSWALRRAGNHLVSTSNLLCGFVPMQGEGASKGRSVPLGDGVTLWLNEHQQDIDGDPVAAVFSQERHEARSGVTVPSGRLSADLDLWLATHLPNFGLMITELAAIDNGLVVPSWRFGTPAFVDGATLAYRGKLRQVDDTTTEFEYVVYAHGPDAARLAEQMADQIRAWDRAGRPTSTLCVFSIGTPDADLPDGMVLDKKHTRLVFTWPTAK</sequence>
<protein>
    <recommendedName>
        <fullName evidence="4">Protein-L-isoaspartate O-methyltransferase</fullName>
        <ecNumber evidence="3">2.1.1.77</ecNumber>
    </recommendedName>
    <alternativeName>
        <fullName evidence="11">L-isoaspartyl protein carboxyl methyltransferase</fullName>
    </alternativeName>
    <alternativeName>
        <fullName evidence="9">Protein L-isoaspartyl methyltransferase</fullName>
    </alternativeName>
    <alternativeName>
        <fullName evidence="10">Protein-beta-aspartate methyltransferase</fullName>
    </alternativeName>
</protein>
<evidence type="ECO:0000256" key="2">
    <source>
        <dbReference type="ARBA" id="ARBA00005369"/>
    </source>
</evidence>
<evidence type="ECO:0000256" key="3">
    <source>
        <dbReference type="ARBA" id="ARBA00011890"/>
    </source>
</evidence>
<dbReference type="InterPro" id="IPR029063">
    <property type="entry name" value="SAM-dependent_MTases_sf"/>
</dbReference>
<dbReference type="Pfam" id="PF01135">
    <property type="entry name" value="PCMT"/>
    <property type="match status" value="1"/>
</dbReference>
<dbReference type="EC" id="2.1.1.77" evidence="3"/>
<dbReference type="GO" id="GO:0032259">
    <property type="term" value="P:methylation"/>
    <property type="evidence" value="ECO:0007669"/>
    <property type="project" value="UniProtKB-KW"/>
</dbReference>
<dbReference type="SUPFAM" id="SSF53335">
    <property type="entry name" value="S-adenosyl-L-methionine-dependent methyltransferases"/>
    <property type="match status" value="1"/>
</dbReference>
<dbReference type="NCBIfam" id="TIGR04364">
    <property type="entry name" value="methyltran_FxLD"/>
    <property type="match status" value="1"/>
</dbReference>
<reference evidence="13" key="1">
    <citation type="submission" date="2020-12" db="EMBL/GenBank/DDBJ databases">
        <title>Genomic characterization of non-nitrogen-fixing Frankia strains.</title>
        <authorList>
            <person name="Carlos-Shanley C."/>
            <person name="Guerra T."/>
            <person name="Hahn D."/>
        </authorList>
    </citation>
    <scope>NUCLEOTIDE SEQUENCE</scope>
    <source>
        <strain evidence="13">CN6</strain>
    </source>
</reference>
<keyword evidence="8" id="KW-0949">S-adenosyl-L-methionine</keyword>
<dbReference type="PANTHER" id="PTHR11579:SF0">
    <property type="entry name" value="PROTEIN-L-ISOASPARTATE(D-ASPARTATE) O-METHYLTRANSFERASE"/>
    <property type="match status" value="1"/>
</dbReference>
<comment type="caution">
    <text evidence="13">The sequence shown here is derived from an EMBL/GenBank/DDBJ whole genome shotgun (WGS) entry which is preliminary data.</text>
</comment>
<evidence type="ECO:0000256" key="12">
    <source>
        <dbReference type="SAM" id="MobiDB-lite"/>
    </source>
</evidence>
<dbReference type="GO" id="GO:0004719">
    <property type="term" value="F:protein-L-isoaspartate (D-aspartate) O-methyltransferase activity"/>
    <property type="evidence" value="ECO:0007669"/>
    <property type="project" value="UniProtKB-EC"/>
</dbReference>
<evidence type="ECO:0000313" key="13">
    <source>
        <dbReference type="EMBL" id="MBL7627605.1"/>
    </source>
</evidence>
<evidence type="ECO:0000256" key="1">
    <source>
        <dbReference type="ARBA" id="ARBA00004496"/>
    </source>
</evidence>
<evidence type="ECO:0000256" key="7">
    <source>
        <dbReference type="ARBA" id="ARBA00022679"/>
    </source>
</evidence>
<organism evidence="13 14">
    <name type="scientific">Frankia nepalensis</name>
    <dbReference type="NCBI Taxonomy" id="1836974"/>
    <lineage>
        <taxon>Bacteria</taxon>
        <taxon>Bacillati</taxon>
        <taxon>Actinomycetota</taxon>
        <taxon>Actinomycetes</taxon>
        <taxon>Frankiales</taxon>
        <taxon>Frankiaceae</taxon>
        <taxon>Frankia</taxon>
    </lineage>
</organism>
<comment type="similarity">
    <text evidence="2">Belongs to the methyltransferase superfamily. L-isoaspartyl/D-aspartyl protein methyltransferase family.</text>
</comment>
<keyword evidence="7" id="KW-0808">Transferase</keyword>
<evidence type="ECO:0000313" key="14">
    <source>
        <dbReference type="Proteomes" id="UP000604475"/>
    </source>
</evidence>
<dbReference type="Gene3D" id="3.40.50.150">
    <property type="entry name" value="Vaccinia Virus protein VP39"/>
    <property type="match status" value="1"/>
</dbReference>
<evidence type="ECO:0000256" key="11">
    <source>
        <dbReference type="ARBA" id="ARBA00031350"/>
    </source>
</evidence>
<keyword evidence="14" id="KW-1185">Reference proteome</keyword>
<evidence type="ECO:0000256" key="6">
    <source>
        <dbReference type="ARBA" id="ARBA00022603"/>
    </source>
</evidence>
<name>A0A937RBX2_9ACTN</name>
<feature type="compositionally biased region" description="Polar residues" evidence="12">
    <location>
        <begin position="48"/>
        <end position="58"/>
    </location>
</feature>
<accession>A0A937RBX2</accession>
<feature type="compositionally biased region" description="Basic residues" evidence="12">
    <location>
        <begin position="29"/>
        <end position="43"/>
    </location>
</feature>
<dbReference type="CDD" id="cd02440">
    <property type="entry name" value="AdoMet_MTases"/>
    <property type="match status" value="1"/>
</dbReference>
<dbReference type="InterPro" id="IPR000682">
    <property type="entry name" value="PCMT"/>
</dbReference>
<evidence type="ECO:0000256" key="8">
    <source>
        <dbReference type="ARBA" id="ARBA00022691"/>
    </source>
</evidence>
<feature type="region of interest" description="Disordered" evidence="12">
    <location>
        <begin position="1"/>
        <end position="58"/>
    </location>
</feature>
<dbReference type="InterPro" id="IPR027573">
    <property type="entry name" value="Methyltran_FxLD"/>
</dbReference>
<dbReference type="GO" id="GO:0005737">
    <property type="term" value="C:cytoplasm"/>
    <property type="evidence" value="ECO:0007669"/>
    <property type="project" value="UniProtKB-SubCell"/>
</dbReference>